<evidence type="ECO:0000256" key="3">
    <source>
        <dbReference type="PROSITE-ProRule" id="PRU00023"/>
    </source>
</evidence>
<dbReference type="GO" id="GO:0008270">
    <property type="term" value="F:zinc ion binding"/>
    <property type="evidence" value="ECO:0007669"/>
    <property type="project" value="UniProtKB-KW"/>
</dbReference>
<proteinExistence type="predicted"/>
<accession>A0A024TAN2</accession>
<dbReference type="STRING" id="157072.A0A024TAN2"/>
<dbReference type="InterPro" id="IPR036770">
    <property type="entry name" value="Ankyrin_rpt-contain_sf"/>
</dbReference>
<evidence type="ECO:0000256" key="4">
    <source>
        <dbReference type="PROSITE-ProRule" id="PRU00175"/>
    </source>
</evidence>
<dbReference type="InterPro" id="IPR002110">
    <property type="entry name" value="Ankyrin_rpt"/>
</dbReference>
<dbReference type="SUPFAM" id="SSF48403">
    <property type="entry name" value="Ankyrin repeat"/>
    <property type="match status" value="1"/>
</dbReference>
<keyword evidence="4" id="KW-0863">Zinc-finger</keyword>
<keyword evidence="1" id="KW-0677">Repeat</keyword>
<keyword evidence="2 3" id="KW-0040">ANK repeat</keyword>
<dbReference type="OrthoDB" id="1711136at2759"/>
<evidence type="ECO:0000313" key="6">
    <source>
        <dbReference type="EMBL" id="ETV90372.1"/>
    </source>
</evidence>
<feature type="repeat" description="ANK" evidence="3">
    <location>
        <begin position="116"/>
        <end position="148"/>
    </location>
</feature>
<dbReference type="InterPro" id="IPR013083">
    <property type="entry name" value="Znf_RING/FYVE/PHD"/>
</dbReference>
<gene>
    <name evidence="6" type="ORF">H310_14843</name>
</gene>
<dbReference type="EMBL" id="KI914045">
    <property type="protein sequence ID" value="ETV90372.1"/>
    <property type="molecule type" value="Genomic_DNA"/>
</dbReference>
<keyword evidence="4" id="KW-0479">Metal-binding</keyword>
<dbReference type="Gene3D" id="3.30.40.10">
    <property type="entry name" value="Zinc/RING finger domain, C3HC4 (zinc finger)"/>
    <property type="match status" value="1"/>
</dbReference>
<dbReference type="Gene3D" id="1.25.40.20">
    <property type="entry name" value="Ankyrin repeat-containing domain"/>
    <property type="match status" value="1"/>
</dbReference>
<evidence type="ECO:0000256" key="1">
    <source>
        <dbReference type="ARBA" id="ARBA00022737"/>
    </source>
</evidence>
<dbReference type="AlphaFoldDB" id="A0A024TAN2"/>
<dbReference type="SMART" id="SM00248">
    <property type="entry name" value="ANK"/>
    <property type="match status" value="2"/>
</dbReference>
<feature type="repeat" description="ANK" evidence="3">
    <location>
        <begin position="149"/>
        <end position="171"/>
    </location>
</feature>
<reference evidence="6" key="1">
    <citation type="submission" date="2013-12" db="EMBL/GenBank/DDBJ databases">
        <title>The Genome Sequence of Aphanomyces invadans NJM9701.</title>
        <authorList>
            <consortium name="The Broad Institute Genomics Platform"/>
            <person name="Russ C."/>
            <person name="Tyler B."/>
            <person name="van West P."/>
            <person name="Dieguez-Uribeondo J."/>
            <person name="Young S.K."/>
            <person name="Zeng Q."/>
            <person name="Gargeya S."/>
            <person name="Fitzgerald M."/>
            <person name="Abouelleil A."/>
            <person name="Alvarado L."/>
            <person name="Chapman S.B."/>
            <person name="Gainer-Dewar J."/>
            <person name="Goldberg J."/>
            <person name="Griggs A."/>
            <person name="Gujja S."/>
            <person name="Hansen M."/>
            <person name="Howarth C."/>
            <person name="Imamovic A."/>
            <person name="Ireland A."/>
            <person name="Larimer J."/>
            <person name="McCowan C."/>
            <person name="Murphy C."/>
            <person name="Pearson M."/>
            <person name="Poon T.W."/>
            <person name="Priest M."/>
            <person name="Roberts A."/>
            <person name="Saif S."/>
            <person name="Shea T."/>
            <person name="Sykes S."/>
            <person name="Wortman J."/>
            <person name="Nusbaum C."/>
            <person name="Birren B."/>
        </authorList>
    </citation>
    <scope>NUCLEOTIDE SEQUENCE [LARGE SCALE GENOMIC DNA]</scope>
    <source>
        <strain evidence="6">NJM9701</strain>
    </source>
</reference>
<dbReference type="GeneID" id="20091893"/>
<dbReference type="PROSITE" id="PS50297">
    <property type="entry name" value="ANK_REP_REGION"/>
    <property type="match status" value="2"/>
</dbReference>
<dbReference type="PANTHER" id="PTHR24171">
    <property type="entry name" value="ANKYRIN REPEAT DOMAIN-CONTAINING PROTEIN 39-RELATED"/>
    <property type="match status" value="1"/>
</dbReference>
<feature type="domain" description="RING-type" evidence="5">
    <location>
        <begin position="464"/>
        <end position="504"/>
    </location>
</feature>
<dbReference type="SUPFAM" id="SSF57850">
    <property type="entry name" value="RING/U-box"/>
    <property type="match status" value="1"/>
</dbReference>
<name>A0A024TAN2_9STRA</name>
<evidence type="ECO:0000259" key="5">
    <source>
        <dbReference type="PROSITE" id="PS50089"/>
    </source>
</evidence>
<dbReference type="PROSITE" id="PS50089">
    <property type="entry name" value="ZF_RING_2"/>
    <property type="match status" value="1"/>
</dbReference>
<keyword evidence="4" id="KW-0862">Zinc</keyword>
<evidence type="ECO:0000256" key="2">
    <source>
        <dbReference type="ARBA" id="ARBA00023043"/>
    </source>
</evidence>
<protein>
    <recommendedName>
        <fullName evidence="5">RING-type domain-containing protein</fullName>
    </recommendedName>
</protein>
<dbReference type="Pfam" id="PF13920">
    <property type="entry name" value="zf-C3HC4_3"/>
    <property type="match status" value="1"/>
</dbReference>
<dbReference type="SMART" id="SM00184">
    <property type="entry name" value="RING"/>
    <property type="match status" value="1"/>
</dbReference>
<dbReference type="PROSITE" id="PS50088">
    <property type="entry name" value="ANK_REPEAT"/>
    <property type="match status" value="2"/>
</dbReference>
<dbReference type="RefSeq" id="XP_008881006.1">
    <property type="nucleotide sequence ID" value="XM_008882784.1"/>
</dbReference>
<dbReference type="Pfam" id="PF12796">
    <property type="entry name" value="Ank_2"/>
    <property type="match status" value="1"/>
</dbReference>
<organism evidence="6">
    <name type="scientific">Aphanomyces invadans</name>
    <dbReference type="NCBI Taxonomy" id="157072"/>
    <lineage>
        <taxon>Eukaryota</taxon>
        <taxon>Sar</taxon>
        <taxon>Stramenopiles</taxon>
        <taxon>Oomycota</taxon>
        <taxon>Saprolegniomycetes</taxon>
        <taxon>Saprolegniales</taxon>
        <taxon>Verrucalvaceae</taxon>
        <taxon>Aphanomyces</taxon>
    </lineage>
</organism>
<dbReference type="InterPro" id="IPR001841">
    <property type="entry name" value="Znf_RING"/>
</dbReference>
<dbReference type="CDD" id="cd23129">
    <property type="entry name" value="RING-HC_XBAT35-like"/>
    <property type="match status" value="1"/>
</dbReference>
<sequence length="516" mass="56851">MSTLLLADKERNKRVNKVEKLHQKAIYLSKKIDKAQWKQVVFGNDSEKLREWQKEEASINTKIANVRADMLKKIQNPLELFPAVQVAWHAAKFGLLHLLQAHVRTPGALEYREVSSQTTVLHVAAYFGNLDCVQFLAQANADVNATNSHGSTPLHCAAEQHHAEVVAFLLSLPQVDPYLRNTAGLLPTHIVRKGASLLGDKYGRFAKCSRALDARCAVIHGWLFESRRDTLLNRLVLENVGLKAHSWHQRYVYVLRTNTASTELEFVAYETTAPSACPAVPLWVAVYHMGDPITSPIPKRNLSNKPHTFSFDGLQTFPAVGAAHIHTKTTFEFAALSEEGFSTWMQFFEHAFIDASVMALPATTRPSTAQTDRPLSSSLARLSRAPSAPVEEQVDQLFSSTTVTQQVPYEELFPSTTVVLPVAKTLTVVPPSPTATSFTPSAPDLTASLLIATAAPAAPHANECVVCFDNPKEGVCVPCGHHAVCMTCAGRLLNQPSKTCPVCRGDVREIIRMYRC</sequence>
<dbReference type="PANTHER" id="PTHR24171:SF9">
    <property type="entry name" value="ANKYRIN REPEAT DOMAIN-CONTAINING PROTEIN 39"/>
    <property type="match status" value="1"/>
</dbReference>
<dbReference type="VEuPathDB" id="FungiDB:H310_14843"/>